<dbReference type="Gene3D" id="3.50.50.60">
    <property type="entry name" value="FAD/NAD(P)-binding domain"/>
    <property type="match status" value="1"/>
</dbReference>
<keyword evidence="4" id="KW-0560">Oxidoreductase</keyword>
<comment type="cofactor">
    <cofactor evidence="1">
        <name>FAD</name>
        <dbReference type="ChEBI" id="CHEBI:57692"/>
    </cofactor>
</comment>
<keyword evidence="2" id="KW-0285">Flavoprotein</keyword>
<evidence type="ECO:0000313" key="7">
    <source>
        <dbReference type="Proteomes" id="UP001612928"/>
    </source>
</evidence>
<gene>
    <name evidence="6" type="ORF">ACIBP5_37160</name>
</gene>
<dbReference type="InterPro" id="IPR036188">
    <property type="entry name" value="FAD/NAD-bd_sf"/>
</dbReference>
<evidence type="ECO:0000256" key="2">
    <source>
        <dbReference type="ARBA" id="ARBA00022630"/>
    </source>
</evidence>
<dbReference type="EMBL" id="JBITMB010000015">
    <property type="protein sequence ID" value="MFI7445630.1"/>
    <property type="molecule type" value="Genomic_DNA"/>
</dbReference>
<keyword evidence="3" id="KW-0274">FAD</keyword>
<organism evidence="6 7">
    <name type="scientific">Nonomuraea indica</name>
    <dbReference type="NCBI Taxonomy" id="1581193"/>
    <lineage>
        <taxon>Bacteria</taxon>
        <taxon>Bacillati</taxon>
        <taxon>Actinomycetota</taxon>
        <taxon>Actinomycetes</taxon>
        <taxon>Streptosporangiales</taxon>
        <taxon>Streptosporangiaceae</taxon>
        <taxon>Nonomuraea</taxon>
    </lineage>
</organism>
<feature type="domain" description="FAD-binding" evidence="5">
    <location>
        <begin position="8"/>
        <end position="180"/>
    </location>
</feature>
<protein>
    <submittedName>
        <fullName evidence="6">FAD-dependent oxidoreductase</fullName>
    </submittedName>
</protein>
<proteinExistence type="predicted"/>
<evidence type="ECO:0000259" key="5">
    <source>
        <dbReference type="Pfam" id="PF01494"/>
    </source>
</evidence>
<reference evidence="6 7" key="1">
    <citation type="submission" date="2024-10" db="EMBL/GenBank/DDBJ databases">
        <title>The Natural Products Discovery Center: Release of the First 8490 Sequenced Strains for Exploring Actinobacteria Biosynthetic Diversity.</title>
        <authorList>
            <person name="Kalkreuter E."/>
            <person name="Kautsar S.A."/>
            <person name="Yang D."/>
            <person name="Bader C.D."/>
            <person name="Teijaro C.N."/>
            <person name="Fluegel L."/>
            <person name="Davis C.M."/>
            <person name="Simpson J.R."/>
            <person name="Lauterbach L."/>
            <person name="Steele A.D."/>
            <person name="Gui C."/>
            <person name="Meng S."/>
            <person name="Li G."/>
            <person name="Viehrig K."/>
            <person name="Ye F."/>
            <person name="Su P."/>
            <person name="Kiefer A.F."/>
            <person name="Nichols A."/>
            <person name="Cepeda A.J."/>
            <person name="Yan W."/>
            <person name="Fan B."/>
            <person name="Jiang Y."/>
            <person name="Adhikari A."/>
            <person name="Zheng C.-J."/>
            <person name="Schuster L."/>
            <person name="Cowan T.M."/>
            <person name="Smanski M.J."/>
            <person name="Chevrette M.G."/>
            <person name="De Carvalho L.P.S."/>
            <person name="Shen B."/>
        </authorList>
    </citation>
    <scope>NUCLEOTIDE SEQUENCE [LARGE SCALE GENOMIC DNA]</scope>
    <source>
        <strain evidence="6 7">NPDC049503</strain>
    </source>
</reference>
<sequence>MHQDRRGTVLVAGGGIAGLALATALRHRGLGAVVLERSAGPDRTGGGLVLAPNAVKALAAIAPGLADRVRAAGHPAGGRDTPPHRSAFLDERGRVLGWVSFDGYEDRWGMPAVTILRADLHALLREAAGEAGAELVGGFAAARYRDSGSHVDLIARTGDVRRGDVLVGADGINSAVRAQLLGDGDPRYRGFTAVRGIGAAPAAHPDGFIAYGRGLVLFAAALGGGDLYWVASMTAPRGVAPRLPVAEVLAQVIERTSTWHPDLRKVPASADPAGCVVHDVHDRPAPRRWGRGRVVLAGDAAHPMVYTLGQGAGTALEDAAVLAAALAGPGPALTAGGAERALRRYAAERGPRVRGIVRQSRMLGRVAHVRSPLLVQLRRGILIAATRGSDTGGQNAGLFGWTPPQED</sequence>
<evidence type="ECO:0000313" key="6">
    <source>
        <dbReference type="EMBL" id="MFI7445630.1"/>
    </source>
</evidence>
<evidence type="ECO:0000256" key="3">
    <source>
        <dbReference type="ARBA" id="ARBA00022827"/>
    </source>
</evidence>
<dbReference type="PRINTS" id="PR00420">
    <property type="entry name" value="RNGMNOXGNASE"/>
</dbReference>
<dbReference type="SUPFAM" id="SSF51905">
    <property type="entry name" value="FAD/NAD(P)-binding domain"/>
    <property type="match status" value="1"/>
</dbReference>
<feature type="domain" description="FAD-binding" evidence="5">
    <location>
        <begin position="275"/>
        <end position="360"/>
    </location>
</feature>
<name>A0ABW8AFR2_9ACTN</name>
<dbReference type="Pfam" id="PF01494">
    <property type="entry name" value="FAD_binding_3"/>
    <property type="match status" value="2"/>
</dbReference>
<keyword evidence="7" id="KW-1185">Reference proteome</keyword>
<dbReference type="RefSeq" id="WP_397026108.1">
    <property type="nucleotide sequence ID" value="NZ_JBITMB010000015.1"/>
</dbReference>
<dbReference type="Proteomes" id="UP001612928">
    <property type="component" value="Unassembled WGS sequence"/>
</dbReference>
<evidence type="ECO:0000256" key="1">
    <source>
        <dbReference type="ARBA" id="ARBA00001974"/>
    </source>
</evidence>
<dbReference type="PANTHER" id="PTHR46496:SF1">
    <property type="entry name" value="ZEAXANTHIN EPOXIDASE, CHLOROPLASTIC"/>
    <property type="match status" value="1"/>
</dbReference>
<dbReference type="PANTHER" id="PTHR46496">
    <property type="match status" value="1"/>
</dbReference>
<evidence type="ECO:0000256" key="4">
    <source>
        <dbReference type="ARBA" id="ARBA00023002"/>
    </source>
</evidence>
<accession>A0ABW8AFR2</accession>
<dbReference type="InterPro" id="IPR002938">
    <property type="entry name" value="FAD-bd"/>
</dbReference>
<comment type="caution">
    <text evidence="6">The sequence shown here is derived from an EMBL/GenBank/DDBJ whole genome shotgun (WGS) entry which is preliminary data.</text>
</comment>